<feature type="transmembrane region" description="Helical" evidence="9">
    <location>
        <begin position="194"/>
        <end position="216"/>
    </location>
</feature>
<dbReference type="InterPro" id="IPR051613">
    <property type="entry name" value="ABC_transp_permease_HisMQ"/>
</dbReference>
<keyword evidence="7 9" id="KW-1133">Transmembrane helix</keyword>
<evidence type="ECO:0000313" key="11">
    <source>
        <dbReference type="EMBL" id="SEG78221.1"/>
    </source>
</evidence>
<accession>A0A1H6CYR8</accession>
<keyword evidence="4" id="KW-1003">Cell membrane</keyword>
<dbReference type="InterPro" id="IPR010065">
    <property type="entry name" value="AA_ABC_transptr_permease_3TM"/>
</dbReference>
<keyword evidence="5" id="KW-0997">Cell inner membrane</keyword>
<dbReference type="InterPro" id="IPR035906">
    <property type="entry name" value="MetI-like_sf"/>
</dbReference>
<evidence type="ECO:0000313" key="12">
    <source>
        <dbReference type="Proteomes" id="UP000236743"/>
    </source>
</evidence>
<dbReference type="GO" id="GO:0043190">
    <property type="term" value="C:ATP-binding cassette (ABC) transporter complex"/>
    <property type="evidence" value="ECO:0007669"/>
    <property type="project" value="InterPro"/>
</dbReference>
<evidence type="ECO:0000256" key="7">
    <source>
        <dbReference type="ARBA" id="ARBA00022989"/>
    </source>
</evidence>
<dbReference type="RefSeq" id="WP_103875135.1">
    <property type="nucleotide sequence ID" value="NZ_FNUY01000013.1"/>
</dbReference>
<evidence type="ECO:0000256" key="1">
    <source>
        <dbReference type="ARBA" id="ARBA00004429"/>
    </source>
</evidence>
<evidence type="ECO:0000256" key="8">
    <source>
        <dbReference type="ARBA" id="ARBA00023136"/>
    </source>
</evidence>
<feature type="transmembrane region" description="Helical" evidence="9">
    <location>
        <begin position="155"/>
        <end position="174"/>
    </location>
</feature>
<evidence type="ECO:0000256" key="9">
    <source>
        <dbReference type="RuleBase" id="RU363032"/>
    </source>
</evidence>
<organism evidence="11 12">
    <name type="scientific">Bosea lathyri</name>
    <dbReference type="NCBI Taxonomy" id="1036778"/>
    <lineage>
        <taxon>Bacteria</taxon>
        <taxon>Pseudomonadati</taxon>
        <taxon>Pseudomonadota</taxon>
        <taxon>Alphaproteobacteria</taxon>
        <taxon>Hyphomicrobiales</taxon>
        <taxon>Boseaceae</taxon>
        <taxon>Bosea</taxon>
    </lineage>
</organism>
<reference evidence="11 12" key="1">
    <citation type="submission" date="2016-10" db="EMBL/GenBank/DDBJ databases">
        <authorList>
            <person name="de Groot N.N."/>
        </authorList>
    </citation>
    <scope>NUCLEOTIDE SEQUENCE [LARGE SCALE GENOMIC DNA]</scope>
    <source>
        <strain evidence="11 12">DSM 26656</strain>
    </source>
</reference>
<keyword evidence="6 9" id="KW-0812">Transmembrane</keyword>
<dbReference type="PANTHER" id="PTHR30133">
    <property type="entry name" value="CATIONIC AMINO ACID TRANSPORTER, MEMBRANE COMPONENT"/>
    <property type="match status" value="1"/>
</dbReference>
<evidence type="ECO:0000256" key="2">
    <source>
        <dbReference type="ARBA" id="ARBA00010072"/>
    </source>
</evidence>
<feature type="transmembrane region" description="Helical" evidence="9">
    <location>
        <begin position="93"/>
        <end position="110"/>
    </location>
</feature>
<feature type="domain" description="ABC transmembrane type-1" evidence="10">
    <location>
        <begin position="13"/>
        <end position="213"/>
    </location>
</feature>
<dbReference type="EMBL" id="FNUY01000013">
    <property type="protein sequence ID" value="SEG78221.1"/>
    <property type="molecule type" value="Genomic_DNA"/>
</dbReference>
<name>A0A1H6CYR8_9HYPH</name>
<dbReference type="GO" id="GO:0022857">
    <property type="term" value="F:transmembrane transporter activity"/>
    <property type="evidence" value="ECO:0007669"/>
    <property type="project" value="InterPro"/>
</dbReference>
<dbReference type="CDD" id="cd06261">
    <property type="entry name" value="TM_PBP2"/>
    <property type="match status" value="1"/>
</dbReference>
<feature type="transmembrane region" description="Helical" evidence="9">
    <location>
        <begin position="12"/>
        <end position="37"/>
    </location>
</feature>
<keyword evidence="8 9" id="KW-0472">Membrane</keyword>
<keyword evidence="3 9" id="KW-0813">Transport</keyword>
<dbReference type="SUPFAM" id="SSF161098">
    <property type="entry name" value="MetI-like"/>
    <property type="match status" value="1"/>
</dbReference>
<dbReference type="AlphaFoldDB" id="A0A1H6CYR8"/>
<evidence type="ECO:0000256" key="5">
    <source>
        <dbReference type="ARBA" id="ARBA00022519"/>
    </source>
</evidence>
<evidence type="ECO:0000256" key="6">
    <source>
        <dbReference type="ARBA" id="ARBA00022692"/>
    </source>
</evidence>
<evidence type="ECO:0000256" key="3">
    <source>
        <dbReference type="ARBA" id="ARBA00022448"/>
    </source>
</evidence>
<dbReference type="Gene3D" id="1.10.3720.10">
    <property type="entry name" value="MetI-like"/>
    <property type="match status" value="1"/>
</dbReference>
<proteinExistence type="inferred from homology"/>
<evidence type="ECO:0000259" key="10">
    <source>
        <dbReference type="PROSITE" id="PS50928"/>
    </source>
</evidence>
<dbReference type="InterPro" id="IPR000515">
    <property type="entry name" value="MetI-like"/>
</dbReference>
<comment type="similarity">
    <text evidence="2">Belongs to the binding-protein-dependent transport system permease family. HisMQ subfamily.</text>
</comment>
<keyword evidence="12" id="KW-1185">Reference proteome</keyword>
<dbReference type="Proteomes" id="UP000236743">
    <property type="component" value="Unassembled WGS sequence"/>
</dbReference>
<evidence type="ECO:0000256" key="4">
    <source>
        <dbReference type="ARBA" id="ARBA00022475"/>
    </source>
</evidence>
<sequence length="229" mass="24146">MLAAYAMTVLGAGLVTLQLAAGALALAVLFGLAGALCKLSSSVVLRTLAGIYTSVVRGIPDLVLMLLVFYSLPTLVNEVLTAAGISYYFELDPFIAGTVTLALIFGAYMTETFRGALVAIPKGQVEAARAYGLGPMRTFTGILLPQMARLALPGFTNNWLVLLKATALASLIGLQDVMLTAKGAAEATGQPFTFYLLAGGFYLALTLSSVLFLAWLGRRLDLGTRELSR</sequence>
<dbReference type="Pfam" id="PF00528">
    <property type="entry name" value="BPD_transp_1"/>
    <property type="match status" value="1"/>
</dbReference>
<protein>
    <submittedName>
        <fullName evidence="11">Arginine/ornithine transport system permease protein</fullName>
    </submittedName>
</protein>
<feature type="transmembrane region" description="Helical" evidence="9">
    <location>
        <begin position="49"/>
        <end position="73"/>
    </location>
</feature>
<dbReference type="OrthoDB" id="9815029at2"/>
<dbReference type="NCBIfam" id="TIGR01726">
    <property type="entry name" value="HEQRo_perm_3TM"/>
    <property type="match status" value="1"/>
</dbReference>
<dbReference type="PROSITE" id="PS50928">
    <property type="entry name" value="ABC_TM1"/>
    <property type="match status" value="1"/>
</dbReference>
<comment type="subcellular location">
    <subcellularLocation>
        <location evidence="1">Cell inner membrane</location>
        <topology evidence="1">Multi-pass membrane protein</topology>
    </subcellularLocation>
    <subcellularLocation>
        <location evidence="9">Cell membrane</location>
        <topology evidence="9">Multi-pass membrane protein</topology>
    </subcellularLocation>
</comment>
<gene>
    <name evidence="11" type="ORF">SAMN04488115_113117</name>
</gene>